<gene>
    <name evidence="2" type="ORF">Dsin_018808</name>
</gene>
<dbReference type="PANTHER" id="PTHR33116:SF84">
    <property type="entry name" value="RNA-DIRECTED DNA POLYMERASE"/>
    <property type="match status" value="1"/>
</dbReference>
<organism evidence="2 3">
    <name type="scientific">Dipteronia sinensis</name>
    <dbReference type="NCBI Taxonomy" id="43782"/>
    <lineage>
        <taxon>Eukaryota</taxon>
        <taxon>Viridiplantae</taxon>
        <taxon>Streptophyta</taxon>
        <taxon>Embryophyta</taxon>
        <taxon>Tracheophyta</taxon>
        <taxon>Spermatophyta</taxon>
        <taxon>Magnoliopsida</taxon>
        <taxon>eudicotyledons</taxon>
        <taxon>Gunneridae</taxon>
        <taxon>Pentapetalae</taxon>
        <taxon>rosids</taxon>
        <taxon>malvids</taxon>
        <taxon>Sapindales</taxon>
        <taxon>Sapindaceae</taxon>
        <taxon>Hippocastanoideae</taxon>
        <taxon>Acereae</taxon>
        <taxon>Dipteronia</taxon>
    </lineage>
</organism>
<comment type="caution">
    <text evidence="2">The sequence shown here is derived from an EMBL/GenBank/DDBJ whole genome shotgun (WGS) entry which is preliminary data.</text>
</comment>
<proteinExistence type="predicted"/>
<evidence type="ECO:0000313" key="2">
    <source>
        <dbReference type="EMBL" id="KAK3204762.1"/>
    </source>
</evidence>
<evidence type="ECO:0000313" key="3">
    <source>
        <dbReference type="Proteomes" id="UP001281410"/>
    </source>
</evidence>
<keyword evidence="3" id="KW-1185">Reference proteome</keyword>
<feature type="domain" description="Reverse transcriptase zinc-binding" evidence="1">
    <location>
        <begin position="51"/>
        <end position="135"/>
    </location>
</feature>
<evidence type="ECO:0000259" key="1">
    <source>
        <dbReference type="Pfam" id="PF13966"/>
    </source>
</evidence>
<dbReference type="Pfam" id="PF13966">
    <property type="entry name" value="zf-RVT"/>
    <property type="match status" value="1"/>
</dbReference>
<dbReference type="EMBL" id="JANJYJ010000006">
    <property type="protein sequence ID" value="KAK3204762.1"/>
    <property type="molecule type" value="Genomic_DNA"/>
</dbReference>
<protein>
    <recommendedName>
        <fullName evidence="1">Reverse transcriptase zinc-binding domain-containing protein</fullName>
    </recommendedName>
</protein>
<dbReference type="PANTHER" id="PTHR33116">
    <property type="entry name" value="REVERSE TRANSCRIPTASE ZINC-BINDING DOMAIN-CONTAINING PROTEIN-RELATED-RELATED"/>
    <property type="match status" value="1"/>
</dbReference>
<dbReference type="InterPro" id="IPR026960">
    <property type="entry name" value="RVT-Znf"/>
</dbReference>
<sequence length="234" mass="26752">MVDAIVLGDSWSWPAAMSIDLVEIRSRMPSYNPNSNIEDSIQWLPSFNGNYSASSALASLRAHHPLVPWFKLVWFPQYIPRMSFIVWMAVRGRLSTLDRIHKYDPRAVTTCVLCNSHLESHAHLFFECLCSRASWTQLLNYCGSPWNGLCWNDFIIWASTHWRGNTPIIVAMKLCLGVAVYRIWKERNCCIFEGTKRTSLVVALSIIDTIRCRLSSINLKGHPPIALNWNVNAN</sequence>
<dbReference type="AlphaFoldDB" id="A0AAE0E1X6"/>
<dbReference type="Proteomes" id="UP001281410">
    <property type="component" value="Unassembled WGS sequence"/>
</dbReference>
<reference evidence="2" key="1">
    <citation type="journal article" date="2023" name="Plant J.">
        <title>Genome sequences and population genomics provide insights into the demographic history, inbreeding, and mutation load of two 'living fossil' tree species of Dipteronia.</title>
        <authorList>
            <person name="Feng Y."/>
            <person name="Comes H.P."/>
            <person name="Chen J."/>
            <person name="Zhu S."/>
            <person name="Lu R."/>
            <person name="Zhang X."/>
            <person name="Li P."/>
            <person name="Qiu J."/>
            <person name="Olsen K.M."/>
            <person name="Qiu Y."/>
        </authorList>
    </citation>
    <scope>NUCLEOTIDE SEQUENCE</scope>
    <source>
        <strain evidence="2">NBL</strain>
    </source>
</reference>
<accession>A0AAE0E1X6</accession>
<name>A0AAE0E1X6_9ROSI</name>